<feature type="region of interest" description="Disordered" evidence="5">
    <location>
        <begin position="2071"/>
        <end position="2099"/>
    </location>
</feature>
<dbReference type="PROSITE" id="PS50259">
    <property type="entry name" value="G_PROTEIN_RECEP_F3_4"/>
    <property type="match status" value="1"/>
</dbReference>
<feature type="transmembrane region" description="Helical" evidence="6">
    <location>
        <begin position="1608"/>
        <end position="1630"/>
    </location>
</feature>
<dbReference type="Pfam" id="PF05380">
    <property type="entry name" value="Peptidase_A17"/>
    <property type="match status" value="1"/>
</dbReference>
<feature type="region of interest" description="Disordered" evidence="5">
    <location>
        <begin position="70"/>
        <end position="118"/>
    </location>
</feature>
<dbReference type="Pfam" id="PF18701">
    <property type="entry name" value="DUF5641"/>
    <property type="match status" value="1"/>
</dbReference>
<feature type="transmembrane region" description="Helical" evidence="6">
    <location>
        <begin position="1642"/>
        <end position="1664"/>
    </location>
</feature>
<comment type="subcellular location">
    <subcellularLocation>
        <location evidence="1">Membrane</location>
        <topology evidence="1">Multi-pass membrane protein</topology>
    </subcellularLocation>
</comment>
<dbReference type="InterPro" id="IPR017978">
    <property type="entry name" value="GPCR_3_C"/>
</dbReference>
<dbReference type="EMBL" id="JAINUG010000088">
    <property type="protein sequence ID" value="KAJ8398740.1"/>
    <property type="molecule type" value="Genomic_DNA"/>
</dbReference>
<feature type="region of interest" description="Disordered" evidence="5">
    <location>
        <begin position="1258"/>
        <end position="1309"/>
    </location>
</feature>
<dbReference type="InterPro" id="IPR008042">
    <property type="entry name" value="Retrotrans_Pao"/>
</dbReference>
<gene>
    <name evidence="8" type="ORF">AAFF_G00419370</name>
</gene>
<evidence type="ECO:0000256" key="3">
    <source>
        <dbReference type="ARBA" id="ARBA00022989"/>
    </source>
</evidence>
<feature type="compositionally biased region" description="Basic and acidic residues" evidence="5">
    <location>
        <begin position="70"/>
        <end position="88"/>
    </location>
</feature>
<name>A0AAD7SA28_9TELE</name>
<dbReference type="GO" id="GO:0003676">
    <property type="term" value="F:nucleic acid binding"/>
    <property type="evidence" value="ECO:0007669"/>
    <property type="project" value="InterPro"/>
</dbReference>
<dbReference type="Proteomes" id="UP001221898">
    <property type="component" value="Unassembled WGS sequence"/>
</dbReference>
<evidence type="ECO:0000256" key="1">
    <source>
        <dbReference type="ARBA" id="ARBA00004141"/>
    </source>
</evidence>
<dbReference type="InterPro" id="IPR041588">
    <property type="entry name" value="Integrase_H2C2"/>
</dbReference>
<dbReference type="InterPro" id="IPR040676">
    <property type="entry name" value="DUF5641"/>
</dbReference>
<dbReference type="GO" id="GO:0004930">
    <property type="term" value="F:G protein-coupled receptor activity"/>
    <property type="evidence" value="ECO:0007669"/>
    <property type="project" value="InterPro"/>
</dbReference>
<keyword evidence="2 6" id="KW-0812">Transmembrane</keyword>
<proteinExistence type="predicted"/>
<evidence type="ECO:0000256" key="4">
    <source>
        <dbReference type="ARBA" id="ARBA00023136"/>
    </source>
</evidence>
<sequence>MLEQLGEDGRIELRCGSHVARLLRKLPQDLRATFRHYLYSRRDGVPSLMDFAEWLEYELVIQEGGDRLDRIGDAQGEKSKPKEGDKSKRAARKTTTVLHGAAQDTAPHAGPAEVSAPQEALDKPKAYCPYCSNTQHFLDQCLNFKQLTKEQKATWVKSNNRCWRCGRHHQAAQCRLKVVCKTCKGKHLEALHDVNLRAAKREVAAGAEVKSSTDVLYLDRRAGCNQDAAERLQLQGTPESLILRTVREDRRELHGSSVTFKISPAGQPTKTFTVTNAFTAAAVKTRLGWTLQGPVKSLQQYSHQQQCLFLATTSQAAELFKQVEKLWQLDTLPYRSERLVTRSRRDEEATNLLEAKTTRVEVEGVLRYATPLLRVSNMPTLTAPPEAALSTLRGTEKRLSRDPVKAEAYRAEIMKLEKTGYATRVSPEKARFIPHHLVTHNGKNRVVFNCSFTYKDQNLNELLLSGPNLGASLLGVLLRFREHSTAISSDIKGMFHQSPGDEVCESIERHFYVDNWLQSFSSPDGAKEVIDKLRGLLMEGGFELRQWASNIPDVISHLPNEIRSEGSEQWLNHTDMDPQEPALGLRWLCHSDTLRYKSRLLKCSPPTMRNIYRVLASQYDPIGFLTPFTTRAKVLVQQLWDKKREWDDPLLPGDLLTAWKAWEDKLPHLDDIRLPRCYVSLALDHAASKREVHIFCDASQWAYGSVGYLRTEDAAGHVEVAFLTARSRVAPKRQLSIPRLELCAALTGAQLANLLIRELTLEVSRVVMWTDSTTVLAWIQSDSCRFKVFVGTRIAEIQELTDSQAWRYVETSENPADDLTRGKTLQDLIGENRWTQGPPFLWLPPDQWPTHPIAEGEDVAEELRRPTTCLMATVTTNHPLPDAQQFSSFSELVKATARHLHGVAADEEETPTAEKFKEAELSILRHVVTKLLIRQVDSDLKHPGAERLFAELRRKFWILRGREAIRREQRSCPECQRWRAQPVNPKMADLPPARLRLYRPPFFSTGIDCFGPLQVKGTNFRGGNRELQEAFRDMHPSLQAELAEHQIKFCFNPPGAPHFGGSWEREIRSIKTALTATMGSQVVSGEVLTTTLIEIEGILNSKPIGYISSDVADPDPVTPNLLLMGRLDPSLPQAVYHDSELLSRRHWRACQVLSDRFWAQFLHHYLPTLQTRSKWQANTAPLQLGTVVMILDPKLPRALWPVGKISKVFPGADGLIRTVEIKVRDRAYVRPPQGALPPSSLMQESWGKVIEPALARSANKERHLAVRPRGKGEGEPAQTRREAGSVSPEKGGELRKVVSPPRGQDREEAKLCEEQLPGARRDGTVSLPEEAEQRDLAGVFLFEELWALLWYPLGFIEDSVAAAMQQNWIRQPEPKARPFCLKPKYWEPGAQEVTPISSPAVTGAEVLTGGSGMSVMAGFPVLLLLFSLVGGGLSEQETLVPFGCGALGLRRPYTRLCDLEAVWGVVVEAVAGGGVLAALLLGLVLLGRIRSITEAEKRSGVGPLLLLLAGVTGLFALSFAYLVEQDERLCVVRRALWGVLFALCFSCLLAQGWRVRRLARQGRSPGGCVLVCLALGLTLVQGIVAAEWLLLTVLRLGQPACQFQPPDFALACTYVLALLLAALGASALALCVKERRWRCSGVWLLVSCLASMLLWAAWLGFYLYGNEALGHSPDWDEPALAVALVAQGWVLLLFHAVPEAHSCLRPAPQPSAPDYFDTSQAPPRIRETSFDEDVPLSHRQFVENQAFAFDEHSAGLRAGGNGSSSTAPRPSAPFRSNVYQPTEMTMILNGGAGRGLKPASLPDRPWLSALIRGGIWLSASGGRGRVSRYESVEEQCSDYDCPVCPPHLHGEAAVVKEGWEDEKRRGDEPVTFYRTLDSSSLTYRQSAINSGGYACSGTVVQWIALSPHSKKVSGSNPGRGPFCAEFACSPRVRVGFLRLHPSSLDFPQQNSCTVLLMSQFSSLSSLCHCLSSCTSSRARTSNAADPQQSSELVPPSTCTSGRVTQLLITRTSPSGPEQQRVTFTQRVCYISSAMVMARSVGGRAQPDIPLQKGNTVQMEMRAEWQQIRPQYRTHPPKPQCLCPENTPPATAQRSPPRATISKAPSLSRFLRQTPRGADILAELRRVQ</sequence>
<dbReference type="GO" id="GO:0016020">
    <property type="term" value="C:membrane"/>
    <property type="evidence" value="ECO:0007669"/>
    <property type="project" value="UniProtKB-SubCell"/>
</dbReference>
<feature type="domain" description="G-protein coupled receptors family 3 profile" evidence="7">
    <location>
        <begin position="1506"/>
        <end position="1558"/>
    </location>
</feature>
<protein>
    <recommendedName>
        <fullName evidence="7">G-protein coupled receptors family 3 profile domain-containing protein</fullName>
    </recommendedName>
</protein>
<dbReference type="PANTHER" id="PTHR47331">
    <property type="entry name" value="PHD-TYPE DOMAIN-CONTAINING PROTEIN"/>
    <property type="match status" value="1"/>
</dbReference>
<feature type="transmembrane region" description="Helical" evidence="6">
    <location>
        <begin position="1535"/>
        <end position="1555"/>
    </location>
</feature>
<dbReference type="PANTHER" id="PTHR47331:SF5">
    <property type="entry name" value="RIBONUCLEASE H"/>
    <property type="match status" value="1"/>
</dbReference>
<evidence type="ECO:0000256" key="5">
    <source>
        <dbReference type="SAM" id="MobiDB-lite"/>
    </source>
</evidence>
<feature type="transmembrane region" description="Helical" evidence="6">
    <location>
        <begin position="1501"/>
        <end position="1523"/>
    </location>
</feature>
<evidence type="ECO:0000256" key="6">
    <source>
        <dbReference type="SAM" id="Phobius"/>
    </source>
</evidence>
<dbReference type="InterPro" id="IPR043502">
    <property type="entry name" value="DNA/RNA_pol_sf"/>
</dbReference>
<feature type="transmembrane region" description="Helical" evidence="6">
    <location>
        <begin position="1461"/>
        <end position="1489"/>
    </location>
</feature>
<evidence type="ECO:0000313" key="9">
    <source>
        <dbReference type="Proteomes" id="UP001221898"/>
    </source>
</evidence>
<feature type="compositionally biased region" description="Basic and acidic residues" evidence="5">
    <location>
        <begin position="1258"/>
        <end position="1283"/>
    </location>
</feature>
<accession>A0AAD7SA28</accession>
<evidence type="ECO:0000313" key="8">
    <source>
        <dbReference type="EMBL" id="KAJ8398740.1"/>
    </source>
</evidence>
<dbReference type="SUPFAM" id="SSF56672">
    <property type="entry name" value="DNA/RNA polymerases"/>
    <property type="match status" value="1"/>
</dbReference>
<keyword evidence="9" id="KW-1185">Reference proteome</keyword>
<dbReference type="Gene3D" id="3.30.420.10">
    <property type="entry name" value="Ribonuclease H-like superfamily/Ribonuclease H"/>
    <property type="match status" value="1"/>
</dbReference>
<evidence type="ECO:0000256" key="2">
    <source>
        <dbReference type="ARBA" id="ARBA00022692"/>
    </source>
</evidence>
<reference evidence="8" key="1">
    <citation type="journal article" date="2023" name="Science">
        <title>Genome structures resolve the early diversification of teleost fishes.</title>
        <authorList>
            <person name="Parey E."/>
            <person name="Louis A."/>
            <person name="Montfort J."/>
            <person name="Bouchez O."/>
            <person name="Roques C."/>
            <person name="Iampietro C."/>
            <person name="Lluch J."/>
            <person name="Castinel A."/>
            <person name="Donnadieu C."/>
            <person name="Desvignes T."/>
            <person name="Floi Bucao C."/>
            <person name="Jouanno E."/>
            <person name="Wen M."/>
            <person name="Mejri S."/>
            <person name="Dirks R."/>
            <person name="Jansen H."/>
            <person name="Henkel C."/>
            <person name="Chen W.J."/>
            <person name="Zahm M."/>
            <person name="Cabau C."/>
            <person name="Klopp C."/>
            <person name="Thompson A.W."/>
            <person name="Robinson-Rechavi M."/>
            <person name="Braasch I."/>
            <person name="Lecointre G."/>
            <person name="Bobe J."/>
            <person name="Postlethwait J.H."/>
            <person name="Berthelot C."/>
            <person name="Roest Crollius H."/>
            <person name="Guiguen Y."/>
        </authorList>
    </citation>
    <scope>NUCLEOTIDE SEQUENCE</scope>
    <source>
        <strain evidence="8">NC1722</strain>
    </source>
</reference>
<feature type="region of interest" description="Disordered" evidence="5">
    <location>
        <begin position="1757"/>
        <end position="1776"/>
    </location>
</feature>
<dbReference type="Pfam" id="PF00003">
    <property type="entry name" value="7tm_3"/>
    <property type="match status" value="1"/>
</dbReference>
<feature type="transmembrane region" description="Helical" evidence="6">
    <location>
        <begin position="1567"/>
        <end position="1588"/>
    </location>
</feature>
<dbReference type="InterPro" id="IPR036397">
    <property type="entry name" value="RNaseH_sf"/>
</dbReference>
<keyword evidence="3 6" id="KW-1133">Transmembrane helix</keyword>
<dbReference type="Pfam" id="PF17921">
    <property type="entry name" value="Integrase_H2C2"/>
    <property type="match status" value="1"/>
</dbReference>
<evidence type="ECO:0000259" key="7">
    <source>
        <dbReference type="PROSITE" id="PS50259"/>
    </source>
</evidence>
<dbReference type="GO" id="GO:0006259">
    <property type="term" value="P:DNA metabolic process"/>
    <property type="evidence" value="ECO:0007669"/>
    <property type="project" value="UniProtKB-ARBA"/>
</dbReference>
<organism evidence="8 9">
    <name type="scientific">Aldrovandia affinis</name>
    <dbReference type="NCBI Taxonomy" id="143900"/>
    <lineage>
        <taxon>Eukaryota</taxon>
        <taxon>Metazoa</taxon>
        <taxon>Chordata</taxon>
        <taxon>Craniata</taxon>
        <taxon>Vertebrata</taxon>
        <taxon>Euteleostomi</taxon>
        <taxon>Actinopterygii</taxon>
        <taxon>Neopterygii</taxon>
        <taxon>Teleostei</taxon>
        <taxon>Notacanthiformes</taxon>
        <taxon>Halosauridae</taxon>
        <taxon>Aldrovandia</taxon>
    </lineage>
</organism>
<dbReference type="CDD" id="cd15278">
    <property type="entry name" value="7tmC_RAIG2_GPRC5B"/>
    <property type="match status" value="1"/>
</dbReference>
<comment type="caution">
    <text evidence="8">The sequence shown here is derived from an EMBL/GenBank/DDBJ whole genome shotgun (WGS) entry which is preliminary data.</text>
</comment>
<keyword evidence="4 6" id="KW-0472">Membrane</keyword>